<gene>
    <name evidence="1" type="primary">Contig18419.g19569</name>
    <name evidence="1" type="ORF">STYLEM_4065</name>
</gene>
<organism evidence="1 2">
    <name type="scientific">Stylonychia lemnae</name>
    <name type="common">Ciliate</name>
    <dbReference type="NCBI Taxonomy" id="5949"/>
    <lineage>
        <taxon>Eukaryota</taxon>
        <taxon>Sar</taxon>
        <taxon>Alveolata</taxon>
        <taxon>Ciliophora</taxon>
        <taxon>Intramacronucleata</taxon>
        <taxon>Spirotrichea</taxon>
        <taxon>Stichotrichia</taxon>
        <taxon>Sporadotrichida</taxon>
        <taxon>Oxytrichidae</taxon>
        <taxon>Stylonychinae</taxon>
        <taxon>Stylonychia</taxon>
    </lineage>
</organism>
<dbReference type="Proteomes" id="UP000039865">
    <property type="component" value="Unassembled WGS sequence"/>
</dbReference>
<accession>A0A078A2R8</accession>
<dbReference type="AlphaFoldDB" id="A0A078A2R8"/>
<dbReference type="EMBL" id="CCKQ01003941">
    <property type="protein sequence ID" value="CDW75079.1"/>
    <property type="molecule type" value="Genomic_DNA"/>
</dbReference>
<dbReference type="InParanoid" id="A0A078A2R8"/>
<evidence type="ECO:0000313" key="2">
    <source>
        <dbReference type="Proteomes" id="UP000039865"/>
    </source>
</evidence>
<reference evidence="1 2" key="1">
    <citation type="submission" date="2014-06" db="EMBL/GenBank/DDBJ databases">
        <authorList>
            <person name="Swart Estienne"/>
        </authorList>
    </citation>
    <scope>NUCLEOTIDE SEQUENCE [LARGE SCALE GENOMIC DNA]</scope>
    <source>
        <strain evidence="1 2">130c</strain>
    </source>
</reference>
<sequence>MQDKHSTSQTVLSLQPFNQIQSLASQLSLQQLQIQQQNNINLLSQTLLQTQANGNSNEKNTLVKSCQFIRPACGVTNFRRIQADGLGSQNQIIG</sequence>
<proteinExistence type="predicted"/>
<protein>
    <submittedName>
        <fullName evidence="1">Uncharacterized protein</fullName>
    </submittedName>
</protein>
<name>A0A078A2R8_STYLE</name>
<keyword evidence="2" id="KW-1185">Reference proteome</keyword>
<evidence type="ECO:0000313" key="1">
    <source>
        <dbReference type="EMBL" id="CDW75079.1"/>
    </source>
</evidence>